<evidence type="ECO:0000313" key="1">
    <source>
        <dbReference type="EMBL" id="JAS97554.1"/>
    </source>
</evidence>
<dbReference type="EMBL" id="GECU01010152">
    <property type="protein sequence ID" value="JAS97554.1"/>
    <property type="molecule type" value="Transcribed_RNA"/>
</dbReference>
<proteinExistence type="predicted"/>
<dbReference type="AlphaFoldDB" id="A0A1B6JEB3"/>
<name>A0A1B6JEB3_9HEMI</name>
<sequence>KKKEINEFFKRKETADTTSQSTIGKIGICGRNGFEICSDIKKKEINEYSIRNRSGDIAHDKNNDLLKNSGKFVGKLNKNYILNETKENMGQNDTVFEFKQGLGL</sequence>
<accession>A0A1B6JEB3</accession>
<reference evidence="1" key="1">
    <citation type="submission" date="2015-11" db="EMBL/GenBank/DDBJ databases">
        <title>De novo transcriptome assembly of four potential Pierce s Disease insect vectors from Arizona vineyards.</title>
        <authorList>
            <person name="Tassone E.E."/>
        </authorList>
    </citation>
    <scope>NUCLEOTIDE SEQUENCE</scope>
</reference>
<feature type="non-terminal residue" evidence="1">
    <location>
        <position position="104"/>
    </location>
</feature>
<gene>
    <name evidence="1" type="ORF">g.59006</name>
</gene>
<feature type="non-terminal residue" evidence="1">
    <location>
        <position position="1"/>
    </location>
</feature>
<organism evidence="1">
    <name type="scientific">Homalodisca liturata</name>
    <dbReference type="NCBI Taxonomy" id="320908"/>
    <lineage>
        <taxon>Eukaryota</taxon>
        <taxon>Metazoa</taxon>
        <taxon>Ecdysozoa</taxon>
        <taxon>Arthropoda</taxon>
        <taxon>Hexapoda</taxon>
        <taxon>Insecta</taxon>
        <taxon>Pterygota</taxon>
        <taxon>Neoptera</taxon>
        <taxon>Paraneoptera</taxon>
        <taxon>Hemiptera</taxon>
        <taxon>Auchenorrhyncha</taxon>
        <taxon>Membracoidea</taxon>
        <taxon>Cicadellidae</taxon>
        <taxon>Cicadellinae</taxon>
        <taxon>Proconiini</taxon>
        <taxon>Homalodisca</taxon>
    </lineage>
</organism>
<protein>
    <submittedName>
        <fullName evidence="1">Uncharacterized protein</fullName>
    </submittedName>
</protein>